<sequence length="219" mass="24072">MNWSCSTATTCGISSSSSCFSCPPKTPSFRAVIRASKVEPSDKSVEIMRKFSEQYARKSGTYFCVDKGVTSVVIKGLADHKDSLGAPLCPCRHYDDKAAEAGQGFWNCPCVPMRESTAPFHDLIRKECHCMLFLTPDNDFAGKDQTISLEEIRETTANMYGIPGYSSINFGTLCVGDEGGQMILLFERVVLSKDLNHIQIASIPEVKTQKPYSSVDQSV</sequence>
<comment type="similarity">
    <text evidence="3">Belongs to the ferredoxin thioredoxin reductase beta subunit family.</text>
</comment>
<name>A0A8X8DEK2_POPTO</name>
<accession>A0A8X8DEK2</accession>
<dbReference type="GO" id="GO:0051539">
    <property type="term" value="F:4 iron, 4 sulfur cluster binding"/>
    <property type="evidence" value="ECO:0007669"/>
    <property type="project" value="UniProtKB-KW"/>
</dbReference>
<keyword evidence="8" id="KW-0560">Oxidoreductase</keyword>
<dbReference type="PANTHER" id="PTHR35113:SF1">
    <property type="entry name" value="FERREDOXIN-THIOREDOXIN REDUCTASE CATALYTIC CHAIN, CHLOROPLASTIC"/>
    <property type="match status" value="1"/>
</dbReference>
<keyword evidence="12" id="KW-0676">Redox-active center</keyword>
<comment type="function">
    <text evidence="2">Catalytic subunit of the ferredoxin-thioredoxin reductase (FTR), which catalyzes the two-electron reduction of thioredoxins by the electrons provided by reduced ferredoxin.</text>
</comment>
<dbReference type="OrthoDB" id="1641at2759"/>
<reference evidence="16" key="1">
    <citation type="journal article" date="2020" name="bioRxiv">
        <title>Hybrid origin of Populus tomentosa Carr. identified through genome sequencing and phylogenomic analysis.</title>
        <authorList>
            <person name="An X."/>
            <person name="Gao K."/>
            <person name="Chen Z."/>
            <person name="Li J."/>
            <person name="Yang X."/>
            <person name="Yang X."/>
            <person name="Zhou J."/>
            <person name="Guo T."/>
            <person name="Zhao T."/>
            <person name="Huang S."/>
            <person name="Miao D."/>
            <person name="Khan W.U."/>
            <person name="Rao P."/>
            <person name="Ye M."/>
            <person name="Lei B."/>
            <person name="Liao W."/>
            <person name="Wang J."/>
            <person name="Ji L."/>
            <person name="Li Y."/>
            <person name="Guo B."/>
            <person name="Mustafa N.S."/>
            <person name="Li S."/>
            <person name="Yun Q."/>
            <person name="Keller S.R."/>
            <person name="Mao J."/>
            <person name="Zhang R."/>
            <person name="Strauss S.H."/>
        </authorList>
    </citation>
    <scope>NUCLEOTIDE SEQUENCE</scope>
    <source>
        <strain evidence="16">GM15</strain>
        <tissue evidence="16">Leaf</tissue>
    </source>
</reference>
<keyword evidence="11" id="KW-1015">Disulfide bond</keyword>
<evidence type="ECO:0000313" key="17">
    <source>
        <dbReference type="Proteomes" id="UP000886885"/>
    </source>
</evidence>
<keyword evidence="6" id="KW-0004">4Fe-4S</keyword>
<comment type="cofactor">
    <cofactor evidence="1">
        <name>[4Fe-4S] cluster</name>
        <dbReference type="ChEBI" id="CHEBI:49883"/>
    </cofactor>
</comment>
<proteinExistence type="inferred from homology"/>
<dbReference type="AlphaFoldDB" id="A0A8X8DEK2"/>
<evidence type="ECO:0000256" key="9">
    <source>
        <dbReference type="ARBA" id="ARBA00023004"/>
    </source>
</evidence>
<organism evidence="16 17">
    <name type="scientific">Populus tomentosa</name>
    <name type="common">Chinese white poplar</name>
    <dbReference type="NCBI Taxonomy" id="118781"/>
    <lineage>
        <taxon>Eukaryota</taxon>
        <taxon>Viridiplantae</taxon>
        <taxon>Streptophyta</taxon>
        <taxon>Embryophyta</taxon>
        <taxon>Tracheophyta</taxon>
        <taxon>Spermatophyta</taxon>
        <taxon>Magnoliopsida</taxon>
        <taxon>eudicotyledons</taxon>
        <taxon>Gunneridae</taxon>
        <taxon>Pentapetalae</taxon>
        <taxon>rosids</taxon>
        <taxon>fabids</taxon>
        <taxon>Malpighiales</taxon>
        <taxon>Salicaceae</taxon>
        <taxon>Saliceae</taxon>
        <taxon>Populus</taxon>
    </lineage>
</organism>
<dbReference type="EMBL" id="JAAWWB010000002">
    <property type="protein sequence ID" value="KAG6790149.1"/>
    <property type="molecule type" value="Genomic_DNA"/>
</dbReference>
<dbReference type="GO" id="GO:0016730">
    <property type="term" value="F:oxidoreductase activity, acting on iron-sulfur proteins as donors"/>
    <property type="evidence" value="ECO:0007669"/>
    <property type="project" value="InterPro"/>
</dbReference>
<dbReference type="InterPro" id="IPR004209">
    <property type="entry name" value="FTR_bsu"/>
</dbReference>
<dbReference type="EC" id="1.8.7.2" evidence="4"/>
<dbReference type="PANTHER" id="PTHR35113">
    <property type="entry name" value="FERREDOXIN-THIOREDOXIN REDUCTASE CATALYTIC CHAIN, CHLOROPLASTIC"/>
    <property type="match status" value="1"/>
</dbReference>
<evidence type="ECO:0000256" key="11">
    <source>
        <dbReference type="ARBA" id="ARBA00023157"/>
    </source>
</evidence>
<dbReference type="Proteomes" id="UP000886885">
    <property type="component" value="Chromosome 1D"/>
</dbReference>
<comment type="caution">
    <text evidence="16">The sequence shown here is derived from an EMBL/GenBank/DDBJ whole genome shotgun (WGS) entry which is preliminary data.</text>
</comment>
<evidence type="ECO:0000256" key="14">
    <source>
        <dbReference type="ARBA" id="ARBA00030295"/>
    </source>
</evidence>
<dbReference type="FunFam" id="3.90.460.10:FF:000001">
    <property type="entry name" value="Ferredoxin-thioredoxin reductase, catalytic chain"/>
    <property type="match status" value="1"/>
</dbReference>
<keyword evidence="10" id="KW-0411">Iron-sulfur</keyword>
<evidence type="ECO:0000256" key="5">
    <source>
        <dbReference type="ARBA" id="ARBA00018993"/>
    </source>
</evidence>
<evidence type="ECO:0000256" key="15">
    <source>
        <dbReference type="ARBA" id="ARBA00048150"/>
    </source>
</evidence>
<evidence type="ECO:0000256" key="13">
    <source>
        <dbReference type="ARBA" id="ARBA00026011"/>
    </source>
</evidence>
<dbReference type="Pfam" id="PF02943">
    <property type="entry name" value="FeThRed_B"/>
    <property type="match status" value="1"/>
</dbReference>
<evidence type="ECO:0000256" key="6">
    <source>
        <dbReference type="ARBA" id="ARBA00022485"/>
    </source>
</evidence>
<evidence type="ECO:0000256" key="8">
    <source>
        <dbReference type="ARBA" id="ARBA00023002"/>
    </source>
</evidence>
<evidence type="ECO:0000256" key="4">
    <source>
        <dbReference type="ARBA" id="ARBA00012358"/>
    </source>
</evidence>
<keyword evidence="17" id="KW-1185">Reference proteome</keyword>
<comment type="subunit">
    <text evidence="13">Heterodimer of subunit A (variable subunit) and subunit B (catalytic subunit). Heterodimeric FTR forms a complex with ferredoxin and thioredoxin.</text>
</comment>
<evidence type="ECO:0000313" key="16">
    <source>
        <dbReference type="EMBL" id="KAG6790149.1"/>
    </source>
</evidence>
<evidence type="ECO:0000256" key="10">
    <source>
        <dbReference type="ARBA" id="ARBA00023014"/>
    </source>
</evidence>
<evidence type="ECO:0000256" key="7">
    <source>
        <dbReference type="ARBA" id="ARBA00022723"/>
    </source>
</evidence>
<evidence type="ECO:0000256" key="12">
    <source>
        <dbReference type="ARBA" id="ARBA00023284"/>
    </source>
</evidence>
<gene>
    <name evidence="16" type="ORF">POTOM_006297</name>
</gene>
<keyword evidence="7" id="KW-0479">Metal-binding</keyword>
<evidence type="ECO:0000256" key="1">
    <source>
        <dbReference type="ARBA" id="ARBA00001966"/>
    </source>
</evidence>
<keyword evidence="9" id="KW-0408">Iron</keyword>
<evidence type="ECO:0000256" key="2">
    <source>
        <dbReference type="ARBA" id="ARBA00003945"/>
    </source>
</evidence>
<dbReference type="GO" id="GO:0046872">
    <property type="term" value="F:metal ion binding"/>
    <property type="evidence" value="ECO:0007669"/>
    <property type="project" value="UniProtKB-KW"/>
</dbReference>
<comment type="catalytic activity">
    <reaction evidence="15">
        <text>[thioredoxin]-disulfide + 2 reduced [2Fe-2S]-[ferredoxin] + 2 H(+) = [thioredoxin]-dithiol + 2 oxidized [2Fe-2S]-[ferredoxin]</text>
        <dbReference type="Rhea" id="RHEA:42336"/>
        <dbReference type="Rhea" id="RHEA-COMP:10000"/>
        <dbReference type="Rhea" id="RHEA-COMP:10001"/>
        <dbReference type="Rhea" id="RHEA-COMP:10698"/>
        <dbReference type="Rhea" id="RHEA-COMP:10700"/>
        <dbReference type="ChEBI" id="CHEBI:15378"/>
        <dbReference type="ChEBI" id="CHEBI:29950"/>
        <dbReference type="ChEBI" id="CHEBI:33737"/>
        <dbReference type="ChEBI" id="CHEBI:33738"/>
        <dbReference type="ChEBI" id="CHEBI:50058"/>
        <dbReference type="EC" id="1.8.7.2"/>
    </reaction>
</comment>
<evidence type="ECO:0000256" key="3">
    <source>
        <dbReference type="ARBA" id="ARBA00007941"/>
    </source>
</evidence>
<protein>
    <recommendedName>
        <fullName evidence="5">Ferredoxin-thioredoxin reductase catalytic chain, chloroplastic</fullName>
        <ecNumber evidence="4">1.8.7.2</ecNumber>
    </recommendedName>
    <alternativeName>
        <fullName evidence="14">Ferredoxin-thioredoxin reductase subunit B</fullName>
    </alternativeName>
</protein>
<dbReference type="GO" id="GO:0103012">
    <property type="term" value="F:ferredoxin-thioredoxin reductase activity"/>
    <property type="evidence" value="ECO:0007669"/>
    <property type="project" value="UniProtKB-EC"/>
</dbReference>